<comment type="caution">
    <text evidence="1">The sequence shown here is derived from an EMBL/GenBank/DDBJ whole genome shotgun (WGS) entry which is preliminary data.</text>
</comment>
<dbReference type="AlphaFoldDB" id="A0AAD4WJU5"/>
<sequence>MLGGSAMKVARFSHRALRWYDEGRGRCGGPSCESSGWHGGSSHTGRLLWCNNKGLLWVHGGERWLSHYVDRWIVGGVALGRHGLSHRGGFAPRALASNHSYLEGFGGLKNRRNGFLEHALSITRALNEGTKCLCK</sequence>
<proteinExistence type="predicted"/>
<keyword evidence="2" id="KW-1185">Reference proteome</keyword>
<accession>A0AAD4WJU5</accession>
<gene>
    <name evidence="1" type="ORF">L3X38_012333</name>
</gene>
<organism evidence="1 2">
    <name type="scientific">Prunus dulcis</name>
    <name type="common">Almond</name>
    <name type="synonym">Amygdalus dulcis</name>
    <dbReference type="NCBI Taxonomy" id="3755"/>
    <lineage>
        <taxon>Eukaryota</taxon>
        <taxon>Viridiplantae</taxon>
        <taxon>Streptophyta</taxon>
        <taxon>Embryophyta</taxon>
        <taxon>Tracheophyta</taxon>
        <taxon>Spermatophyta</taxon>
        <taxon>Magnoliopsida</taxon>
        <taxon>eudicotyledons</taxon>
        <taxon>Gunneridae</taxon>
        <taxon>Pentapetalae</taxon>
        <taxon>rosids</taxon>
        <taxon>fabids</taxon>
        <taxon>Rosales</taxon>
        <taxon>Rosaceae</taxon>
        <taxon>Amygdaloideae</taxon>
        <taxon>Amygdaleae</taxon>
        <taxon>Prunus</taxon>
    </lineage>
</organism>
<evidence type="ECO:0000313" key="1">
    <source>
        <dbReference type="EMBL" id="KAI5344456.1"/>
    </source>
</evidence>
<protein>
    <submittedName>
        <fullName evidence="1">Uncharacterized protein</fullName>
    </submittedName>
</protein>
<dbReference type="Proteomes" id="UP001054821">
    <property type="component" value="Chromosome 2"/>
</dbReference>
<evidence type="ECO:0000313" key="2">
    <source>
        <dbReference type="Proteomes" id="UP001054821"/>
    </source>
</evidence>
<reference evidence="1 2" key="1">
    <citation type="journal article" date="2022" name="G3 (Bethesda)">
        <title>Whole-genome sequence and methylome profiling of the almond [Prunus dulcis (Mill.) D.A. Webb] cultivar 'Nonpareil'.</title>
        <authorList>
            <person name="D'Amico-Willman K.M."/>
            <person name="Ouma W.Z."/>
            <person name="Meulia T."/>
            <person name="Sideli G.M."/>
            <person name="Gradziel T.M."/>
            <person name="Fresnedo-Ramirez J."/>
        </authorList>
    </citation>
    <scope>NUCLEOTIDE SEQUENCE [LARGE SCALE GENOMIC DNA]</scope>
    <source>
        <strain evidence="1">Clone GOH B32 T37-40</strain>
    </source>
</reference>
<dbReference type="EMBL" id="JAJFAZ020000002">
    <property type="protein sequence ID" value="KAI5344456.1"/>
    <property type="molecule type" value="Genomic_DNA"/>
</dbReference>
<name>A0AAD4WJU5_PRUDU</name>